<comment type="function">
    <text evidence="17">Catalyzes the dehydration of the S-form of NAD(P)HX at the expense of ADP, which is converted to AMP. Together with NAD(P)HX epimerase, which catalyzes the epimerization of the S- and R-forms, the enzyme allows the repair of both epimers of NAD(P)HX, a damaged form of NAD(P)H that is a result of enzymatic or heat-dependent hydration.</text>
</comment>
<feature type="binding site" evidence="18">
    <location>
        <position position="124"/>
    </location>
    <ligand>
        <name>K(+)</name>
        <dbReference type="ChEBI" id="CHEBI:29103"/>
    </ligand>
</feature>
<evidence type="ECO:0000256" key="5">
    <source>
        <dbReference type="ARBA" id="ARBA00022723"/>
    </source>
</evidence>
<feature type="domain" description="YjeF N-terminal" evidence="21">
    <location>
        <begin position="6"/>
        <end position="203"/>
    </location>
</feature>
<dbReference type="PROSITE" id="PS01050">
    <property type="entry name" value="YJEF_C_2"/>
    <property type="match status" value="1"/>
</dbReference>
<evidence type="ECO:0000313" key="22">
    <source>
        <dbReference type="EMBL" id="CAD5245321.1"/>
    </source>
</evidence>
<keyword evidence="7 17" id="KW-0067">ATP-binding</keyword>
<comment type="catalytic activity">
    <reaction evidence="2 18 19">
        <text>(6R)-NADPHX = (6S)-NADPHX</text>
        <dbReference type="Rhea" id="RHEA:32227"/>
        <dbReference type="ChEBI" id="CHEBI:64076"/>
        <dbReference type="ChEBI" id="CHEBI:64077"/>
        <dbReference type="EC" id="5.1.99.6"/>
    </reaction>
</comment>
<evidence type="ECO:0000256" key="7">
    <source>
        <dbReference type="ARBA" id="ARBA00022840"/>
    </source>
</evidence>
<evidence type="ECO:0000256" key="13">
    <source>
        <dbReference type="ARBA" id="ARBA00023268"/>
    </source>
</evidence>
<gene>
    <name evidence="22" type="primary">nnr</name>
    <name evidence="17" type="synonym">nnrD</name>
    <name evidence="18" type="synonym">nnrE</name>
    <name evidence="22" type="ORF">TIRI35C_2167</name>
</gene>
<dbReference type="KEGG" id="tcq:TIRI35C_2167"/>
<dbReference type="GO" id="GO:0005524">
    <property type="term" value="F:ATP binding"/>
    <property type="evidence" value="ECO:0007669"/>
    <property type="project" value="UniProtKB-UniRule"/>
</dbReference>
<dbReference type="PANTHER" id="PTHR12592:SF0">
    <property type="entry name" value="ATP-DEPENDENT (S)-NAD(P)H-HYDRATE DEHYDRATASE"/>
    <property type="match status" value="1"/>
</dbReference>
<evidence type="ECO:0000259" key="21">
    <source>
        <dbReference type="PROSITE" id="PS51385"/>
    </source>
</evidence>
<evidence type="ECO:0000256" key="2">
    <source>
        <dbReference type="ARBA" id="ARBA00000909"/>
    </source>
</evidence>
<comment type="caution">
    <text evidence="17">Lacks conserved residue(s) required for the propagation of feature annotation.</text>
</comment>
<evidence type="ECO:0000256" key="19">
    <source>
        <dbReference type="PIRNR" id="PIRNR017184"/>
    </source>
</evidence>
<dbReference type="EC" id="4.2.1.136" evidence="19"/>
<evidence type="ECO:0000256" key="12">
    <source>
        <dbReference type="ARBA" id="ARBA00023239"/>
    </source>
</evidence>
<dbReference type="SUPFAM" id="SSF64153">
    <property type="entry name" value="YjeF N-terminal domain-like"/>
    <property type="match status" value="1"/>
</dbReference>
<dbReference type="InterPro" id="IPR004443">
    <property type="entry name" value="YjeF_N_dom"/>
</dbReference>
<evidence type="ECO:0000256" key="11">
    <source>
        <dbReference type="ARBA" id="ARBA00023235"/>
    </source>
</evidence>
<comment type="similarity">
    <text evidence="18">Belongs to the NnrE/AIBP family.</text>
</comment>
<feature type="binding site" evidence="17">
    <location>
        <position position="418"/>
    </location>
    <ligand>
        <name>AMP</name>
        <dbReference type="ChEBI" id="CHEBI:456215"/>
    </ligand>
</feature>
<keyword evidence="23" id="KW-1185">Reference proteome</keyword>
<dbReference type="EMBL" id="LR881183">
    <property type="protein sequence ID" value="CAD5245321.1"/>
    <property type="molecule type" value="Genomic_DNA"/>
</dbReference>
<proteinExistence type="inferred from homology"/>
<dbReference type="PANTHER" id="PTHR12592">
    <property type="entry name" value="ATP-DEPENDENT (S)-NAD(P)H-HYDRATE DEHYDRATASE FAMILY MEMBER"/>
    <property type="match status" value="1"/>
</dbReference>
<dbReference type="GeneID" id="58919916"/>
<dbReference type="InterPro" id="IPR030677">
    <property type="entry name" value="Nnr"/>
</dbReference>
<comment type="function">
    <text evidence="18">Catalyzes the epimerization of the S- and R-forms of NAD(P)HX, a damaged form of NAD(P)H that is a result of enzymatic or heat-dependent hydration. This is a prerequisite for the S-specific NAD(P)H-hydrate dehydratase to allow the repair of both epimers of NAD(P)HX.</text>
</comment>
<comment type="similarity">
    <text evidence="17">Belongs to the NnrD/CARKD family.</text>
</comment>
<dbReference type="AlphaFoldDB" id="A0A7G2DA06"/>
<evidence type="ECO:0000256" key="8">
    <source>
        <dbReference type="ARBA" id="ARBA00022857"/>
    </source>
</evidence>
<dbReference type="GO" id="GO:0046496">
    <property type="term" value="P:nicotinamide nucleotide metabolic process"/>
    <property type="evidence" value="ECO:0007669"/>
    <property type="project" value="UniProtKB-UniRule"/>
</dbReference>
<evidence type="ECO:0000256" key="4">
    <source>
        <dbReference type="ARBA" id="ARBA00009524"/>
    </source>
</evidence>
<dbReference type="Gene3D" id="3.40.1190.20">
    <property type="match status" value="1"/>
</dbReference>
<feature type="binding site" evidence="18">
    <location>
        <position position="162"/>
    </location>
    <ligand>
        <name>K(+)</name>
        <dbReference type="ChEBI" id="CHEBI:29103"/>
    </ligand>
</feature>
<evidence type="ECO:0000313" key="23">
    <source>
        <dbReference type="Proteomes" id="UP000516304"/>
    </source>
</evidence>
<dbReference type="HAMAP" id="MF_01965">
    <property type="entry name" value="NADHX_dehydratase"/>
    <property type="match status" value="1"/>
</dbReference>
<dbReference type="CDD" id="cd01171">
    <property type="entry name" value="YXKO-related"/>
    <property type="match status" value="1"/>
</dbReference>
<feature type="binding site" evidence="18">
    <location>
        <begin position="53"/>
        <end position="57"/>
    </location>
    <ligand>
        <name>(6S)-NADPHX</name>
        <dbReference type="ChEBI" id="CHEBI:64076"/>
    </ligand>
</feature>
<protein>
    <recommendedName>
        <fullName evidence="19">Bifunctional NAD(P)H-hydrate repair enzyme</fullName>
    </recommendedName>
    <alternativeName>
        <fullName evidence="19">Nicotinamide nucleotide repair protein</fullName>
    </alternativeName>
    <domain>
        <recommendedName>
            <fullName evidence="19">ADP-dependent (S)-NAD(P)H-hydrate dehydratase</fullName>
            <ecNumber evidence="19">4.2.1.136</ecNumber>
        </recommendedName>
        <alternativeName>
            <fullName evidence="19">ADP-dependent NAD(P)HX dehydratase</fullName>
        </alternativeName>
    </domain>
    <domain>
        <recommendedName>
            <fullName evidence="19">NAD(P)H-hydrate epimerase</fullName>
            <ecNumber evidence="19">5.1.99.6</ecNumber>
        </recommendedName>
    </domain>
</protein>
<evidence type="ECO:0000259" key="20">
    <source>
        <dbReference type="PROSITE" id="PS51383"/>
    </source>
</evidence>
<feature type="binding site" evidence="17">
    <location>
        <position position="304"/>
    </location>
    <ligand>
        <name>(6S)-NADPHX</name>
        <dbReference type="ChEBI" id="CHEBI:64076"/>
    </ligand>
</feature>
<sequence length="480" mass="51749">MRIEDVYIWDINAKWLGITPYQLMENAGAGVARVIEERFGKGLRVAVFSGTGNNGGDGFVTARHLSFENDVTLFLVGDETKIRSEEARHNWETLKGLDFVKIKVLKDSAYIKALDLSGFDVIVDALLGAGTKGEPREPIRSAIEKINEYAGRAKIVSVDLPSGYPSGVRVNADFAVTFQWDKEEYEGFERVVVKIGYPKELYHLVGPGDAKFALRKKGEHKGQNGKLLIIGGSSSYYGAPYLASKGASYLVDLVYLAMPSEPAKRISDPDLILRPVEGRNFSPGHVDELLSIAEKADAVVLGPGIGLAEETKEFVREFVKRCEKPMVIDADALKAVAEDLGVLKGKTFVLTPHTGEFKVLFGVKPEGSLGEKAKLVGEKAGEVGGVILLKGAYDIISDGKTWKYNRTGNRGMTTGGTGDVLAGLVGALLALGNEPLRAASAGAFLNGLAGDMVKGELGENFTALEVAKKVPKAVRWVVEF</sequence>
<keyword evidence="5 18" id="KW-0479">Metal-binding</keyword>
<keyword evidence="8 17" id="KW-0521">NADP</keyword>
<dbReference type="InterPro" id="IPR029056">
    <property type="entry name" value="Ribokinase-like"/>
</dbReference>
<evidence type="ECO:0000256" key="18">
    <source>
        <dbReference type="HAMAP-Rule" id="MF_01966"/>
    </source>
</evidence>
<comment type="similarity">
    <text evidence="4 19">In the C-terminal section; belongs to the NnrD/CARKD family.</text>
</comment>
<dbReference type="Pfam" id="PF03853">
    <property type="entry name" value="YjeF_N"/>
    <property type="match status" value="1"/>
</dbReference>
<comment type="function">
    <text evidence="14 19">Bifunctional enzyme that catalyzes the epimerization of the S- and R-forms of NAD(P)HX and the dehydration of the S-form of NAD(P)HX at the expense of ADP, which is converted to AMP. This allows the repair of both epimers of NAD(P)HX, a damaged form of NAD(P)H that is a result of enzymatic or heat-dependent hydration.</text>
</comment>
<comment type="similarity">
    <text evidence="3 19">In the N-terminal section; belongs to the NnrE/AIBP family.</text>
</comment>
<evidence type="ECO:0000256" key="15">
    <source>
        <dbReference type="ARBA" id="ARBA00048238"/>
    </source>
</evidence>
<dbReference type="Gene3D" id="3.40.50.10260">
    <property type="entry name" value="YjeF N-terminal domain"/>
    <property type="match status" value="1"/>
</dbReference>
<evidence type="ECO:0000256" key="16">
    <source>
        <dbReference type="ARBA" id="ARBA00049209"/>
    </source>
</evidence>
<comment type="catalytic activity">
    <reaction evidence="1 18 19">
        <text>(6R)-NADHX = (6S)-NADHX</text>
        <dbReference type="Rhea" id="RHEA:32215"/>
        <dbReference type="ChEBI" id="CHEBI:64074"/>
        <dbReference type="ChEBI" id="CHEBI:64075"/>
        <dbReference type="EC" id="5.1.99.6"/>
    </reaction>
</comment>
<comment type="catalytic activity">
    <reaction evidence="15 17 19">
        <text>(6S)-NADHX + ADP = AMP + phosphate + NADH + H(+)</text>
        <dbReference type="Rhea" id="RHEA:32223"/>
        <dbReference type="ChEBI" id="CHEBI:15378"/>
        <dbReference type="ChEBI" id="CHEBI:43474"/>
        <dbReference type="ChEBI" id="CHEBI:57945"/>
        <dbReference type="ChEBI" id="CHEBI:64074"/>
        <dbReference type="ChEBI" id="CHEBI:456215"/>
        <dbReference type="ChEBI" id="CHEBI:456216"/>
        <dbReference type="EC" id="4.2.1.136"/>
    </reaction>
</comment>
<keyword evidence="10 17" id="KW-0520">NAD</keyword>
<comment type="cofactor">
    <cofactor evidence="18 19">
        <name>K(+)</name>
        <dbReference type="ChEBI" id="CHEBI:29103"/>
    </cofactor>
    <text evidence="18 19">Binds 1 potassium ion per subunit.</text>
</comment>
<dbReference type="InterPro" id="IPR036652">
    <property type="entry name" value="YjeF_N_dom_sf"/>
</dbReference>
<dbReference type="NCBIfam" id="TIGR00197">
    <property type="entry name" value="yjeF_nterm"/>
    <property type="match status" value="1"/>
</dbReference>
<feature type="binding site" evidence="18">
    <location>
        <position position="159"/>
    </location>
    <ligand>
        <name>(6S)-NADPHX</name>
        <dbReference type="ChEBI" id="CHEBI:64076"/>
    </ligand>
</feature>
<dbReference type="GO" id="GO:0052856">
    <property type="term" value="F:NAD(P)HX epimerase activity"/>
    <property type="evidence" value="ECO:0007669"/>
    <property type="project" value="UniProtKB-UniRule"/>
</dbReference>
<dbReference type="EC" id="5.1.99.6" evidence="19"/>
<evidence type="ECO:0000256" key="3">
    <source>
        <dbReference type="ARBA" id="ARBA00006001"/>
    </source>
</evidence>
<evidence type="ECO:0000256" key="10">
    <source>
        <dbReference type="ARBA" id="ARBA00023027"/>
    </source>
</evidence>
<dbReference type="GO" id="GO:0046872">
    <property type="term" value="F:metal ion binding"/>
    <property type="evidence" value="ECO:0007669"/>
    <property type="project" value="UniProtKB-UniRule"/>
</dbReference>
<evidence type="ECO:0000256" key="9">
    <source>
        <dbReference type="ARBA" id="ARBA00022958"/>
    </source>
</evidence>
<dbReference type="GO" id="GO:0052855">
    <property type="term" value="F:ADP-dependent NAD(P)H-hydrate dehydratase activity"/>
    <property type="evidence" value="ECO:0007669"/>
    <property type="project" value="UniProtKB-UniRule"/>
</dbReference>
<comment type="cofactor">
    <cofactor evidence="17">
        <name>Mg(2+)</name>
        <dbReference type="ChEBI" id="CHEBI:18420"/>
    </cofactor>
</comment>
<comment type="catalytic activity">
    <reaction evidence="16 17 19">
        <text>(6S)-NADPHX + ADP = AMP + phosphate + NADPH + H(+)</text>
        <dbReference type="Rhea" id="RHEA:32235"/>
        <dbReference type="ChEBI" id="CHEBI:15378"/>
        <dbReference type="ChEBI" id="CHEBI:43474"/>
        <dbReference type="ChEBI" id="CHEBI:57783"/>
        <dbReference type="ChEBI" id="CHEBI:64076"/>
        <dbReference type="ChEBI" id="CHEBI:456215"/>
        <dbReference type="ChEBI" id="CHEBI:456216"/>
        <dbReference type="EC" id="4.2.1.136"/>
    </reaction>
</comment>
<feature type="binding site" evidence="17">
    <location>
        <position position="419"/>
    </location>
    <ligand>
        <name>(6S)-NADPHX</name>
        <dbReference type="ChEBI" id="CHEBI:64076"/>
    </ligand>
</feature>
<dbReference type="RefSeq" id="WP_188203255.1">
    <property type="nucleotide sequence ID" value="NZ_LR881183.1"/>
</dbReference>
<keyword evidence="6 17" id="KW-0547">Nucleotide-binding</keyword>
<reference evidence="22 23" key="1">
    <citation type="submission" date="2020-09" db="EMBL/GenBank/DDBJ databases">
        <authorList>
            <person name="Courtine D."/>
        </authorList>
    </citation>
    <scope>NUCLEOTIDE SEQUENCE [LARGE SCALE GENOMIC DNA]</scope>
    <source>
        <strain evidence="22 23">IRI35c</strain>
    </source>
</reference>
<dbReference type="InterPro" id="IPR017953">
    <property type="entry name" value="Carbohydrate_kinase_pred_CS"/>
</dbReference>
<dbReference type="GO" id="GO:0110051">
    <property type="term" value="P:metabolite repair"/>
    <property type="evidence" value="ECO:0007669"/>
    <property type="project" value="TreeGrafter"/>
</dbReference>
<dbReference type="Proteomes" id="UP000516304">
    <property type="component" value="Chromosome TIRI35C"/>
</dbReference>
<feature type="domain" description="YjeF C-terminal" evidence="20">
    <location>
        <begin position="204"/>
        <end position="477"/>
    </location>
</feature>
<dbReference type="Pfam" id="PF01256">
    <property type="entry name" value="Carb_kinase"/>
    <property type="match status" value="1"/>
</dbReference>
<dbReference type="HAMAP" id="MF_01966">
    <property type="entry name" value="NADHX_epimerase"/>
    <property type="match status" value="1"/>
</dbReference>
<keyword evidence="13" id="KW-0511">Multifunctional enzyme</keyword>
<organism evidence="22 23">
    <name type="scientific">Thermococcus camini</name>
    <dbReference type="NCBI Taxonomy" id="2016373"/>
    <lineage>
        <taxon>Archaea</taxon>
        <taxon>Methanobacteriati</taxon>
        <taxon>Methanobacteriota</taxon>
        <taxon>Thermococci</taxon>
        <taxon>Thermococcales</taxon>
        <taxon>Thermococcaceae</taxon>
        <taxon>Thermococcus</taxon>
    </lineage>
</organism>
<feature type="binding site" evidence="17">
    <location>
        <position position="239"/>
    </location>
    <ligand>
        <name>(6S)-NADPHX</name>
        <dbReference type="ChEBI" id="CHEBI:64076"/>
    </ligand>
</feature>
<evidence type="ECO:0000256" key="17">
    <source>
        <dbReference type="HAMAP-Rule" id="MF_01965"/>
    </source>
</evidence>
<name>A0A7G2DA06_9EURY</name>
<keyword evidence="12 17" id="KW-0456">Lyase</keyword>
<dbReference type="PROSITE" id="PS51385">
    <property type="entry name" value="YJEF_N"/>
    <property type="match status" value="1"/>
</dbReference>
<feature type="binding site" evidence="18">
    <location>
        <position position="54"/>
    </location>
    <ligand>
        <name>K(+)</name>
        <dbReference type="ChEBI" id="CHEBI:29103"/>
    </ligand>
</feature>
<comment type="subunit">
    <text evidence="17">Homotetramer.</text>
</comment>
<dbReference type="InterPro" id="IPR000631">
    <property type="entry name" value="CARKD"/>
</dbReference>
<dbReference type="PIRSF" id="PIRSF017184">
    <property type="entry name" value="Nnr"/>
    <property type="match status" value="1"/>
</dbReference>
<evidence type="ECO:0000256" key="6">
    <source>
        <dbReference type="ARBA" id="ARBA00022741"/>
    </source>
</evidence>
<keyword evidence="11 18" id="KW-0413">Isomerase</keyword>
<dbReference type="SUPFAM" id="SSF53613">
    <property type="entry name" value="Ribokinase-like"/>
    <property type="match status" value="1"/>
</dbReference>
<accession>A0A7G2DA06</accession>
<evidence type="ECO:0000256" key="14">
    <source>
        <dbReference type="ARBA" id="ARBA00025153"/>
    </source>
</evidence>
<evidence type="ECO:0000256" key="1">
    <source>
        <dbReference type="ARBA" id="ARBA00000013"/>
    </source>
</evidence>
<feature type="binding site" evidence="18">
    <location>
        <begin position="128"/>
        <end position="134"/>
    </location>
    <ligand>
        <name>(6S)-NADPHX</name>
        <dbReference type="ChEBI" id="CHEBI:64076"/>
    </ligand>
</feature>
<feature type="binding site" evidence="17">
    <location>
        <position position="353"/>
    </location>
    <ligand>
        <name>(6S)-NADPHX</name>
        <dbReference type="ChEBI" id="CHEBI:64076"/>
    </ligand>
</feature>
<dbReference type="PROSITE" id="PS51383">
    <property type="entry name" value="YJEF_C_3"/>
    <property type="match status" value="1"/>
</dbReference>
<dbReference type="NCBIfam" id="TIGR00196">
    <property type="entry name" value="yjeF_cterm"/>
    <property type="match status" value="1"/>
</dbReference>
<keyword evidence="9 18" id="KW-0630">Potassium</keyword>